<proteinExistence type="inferred from homology"/>
<dbReference type="OrthoDB" id="9789527at2"/>
<dbReference type="STRING" id="928856.SAMN04488049_102193"/>
<feature type="transmembrane region" description="Helical" evidence="7">
    <location>
        <begin position="362"/>
        <end position="383"/>
    </location>
</feature>
<feature type="transmembrane region" description="Helical" evidence="7">
    <location>
        <begin position="281"/>
        <end position="300"/>
    </location>
</feature>
<feature type="transmembrane region" description="Helical" evidence="7">
    <location>
        <begin position="395"/>
        <end position="414"/>
    </location>
</feature>
<keyword evidence="4 7" id="KW-0812">Transmembrane</keyword>
<comment type="subcellular location">
    <subcellularLocation>
        <location evidence="1">Membrane</location>
        <topology evidence="1">Multi-pass membrane protein</topology>
    </subcellularLocation>
</comment>
<dbReference type="PANTHER" id="PTHR43298:SF2">
    <property type="entry name" value="FMN_FAD EXPORTER YEEO-RELATED"/>
    <property type="match status" value="1"/>
</dbReference>
<protein>
    <submittedName>
        <fullName evidence="8">DNA-damage-inducible protein F</fullName>
    </submittedName>
</protein>
<comment type="similarity">
    <text evidence="2">Belongs to the multi antimicrobial extrusion (MATE) (TC 2.A.66.1) family.</text>
</comment>
<gene>
    <name evidence="8" type="primary">dinF</name>
    <name evidence="8" type="ORF">TRM7557_03357</name>
</gene>
<feature type="transmembrane region" description="Helical" evidence="7">
    <location>
        <begin position="176"/>
        <end position="195"/>
    </location>
</feature>
<dbReference type="GO" id="GO:0015297">
    <property type="term" value="F:antiporter activity"/>
    <property type="evidence" value="ECO:0007669"/>
    <property type="project" value="InterPro"/>
</dbReference>
<organism evidence="8 9">
    <name type="scientific">Tritonibacter multivorans</name>
    <dbReference type="NCBI Taxonomy" id="928856"/>
    <lineage>
        <taxon>Bacteria</taxon>
        <taxon>Pseudomonadati</taxon>
        <taxon>Pseudomonadota</taxon>
        <taxon>Alphaproteobacteria</taxon>
        <taxon>Rhodobacterales</taxon>
        <taxon>Paracoccaceae</taxon>
        <taxon>Tritonibacter</taxon>
    </lineage>
</organism>
<feature type="transmembrane region" description="Helical" evidence="7">
    <location>
        <begin position="52"/>
        <end position="75"/>
    </location>
</feature>
<dbReference type="AlphaFoldDB" id="A0A0P1GHU0"/>
<evidence type="ECO:0000256" key="5">
    <source>
        <dbReference type="ARBA" id="ARBA00022989"/>
    </source>
</evidence>
<evidence type="ECO:0000256" key="1">
    <source>
        <dbReference type="ARBA" id="ARBA00004141"/>
    </source>
</evidence>
<name>A0A0P1GHU0_9RHOB</name>
<keyword evidence="9" id="KW-1185">Reference proteome</keyword>
<dbReference type="Proteomes" id="UP000052022">
    <property type="component" value="Unassembled WGS sequence"/>
</dbReference>
<feature type="transmembrane region" description="Helical" evidence="7">
    <location>
        <begin position="96"/>
        <end position="129"/>
    </location>
</feature>
<dbReference type="EMBL" id="CYSD01000042">
    <property type="protein sequence ID" value="CUH81325.1"/>
    <property type="molecule type" value="Genomic_DNA"/>
</dbReference>
<evidence type="ECO:0000256" key="4">
    <source>
        <dbReference type="ARBA" id="ARBA00022692"/>
    </source>
</evidence>
<evidence type="ECO:0000256" key="6">
    <source>
        <dbReference type="ARBA" id="ARBA00023136"/>
    </source>
</evidence>
<evidence type="ECO:0000256" key="2">
    <source>
        <dbReference type="ARBA" id="ARBA00010199"/>
    </source>
</evidence>
<keyword evidence="5 7" id="KW-1133">Transmembrane helix</keyword>
<dbReference type="GO" id="GO:0005886">
    <property type="term" value="C:plasma membrane"/>
    <property type="evidence" value="ECO:0007669"/>
    <property type="project" value="TreeGrafter"/>
</dbReference>
<dbReference type="InterPro" id="IPR050222">
    <property type="entry name" value="MATE_MdtK"/>
</dbReference>
<feature type="transmembrane region" description="Helical" evidence="7">
    <location>
        <begin position="321"/>
        <end position="342"/>
    </location>
</feature>
<accession>A0A0P1GHU0</accession>
<reference evidence="8 9" key="1">
    <citation type="submission" date="2015-09" db="EMBL/GenBank/DDBJ databases">
        <authorList>
            <consortium name="Swine Surveillance"/>
        </authorList>
    </citation>
    <scope>NUCLEOTIDE SEQUENCE [LARGE SCALE GENOMIC DNA]</scope>
    <source>
        <strain evidence="8 9">CECT 7557</strain>
    </source>
</reference>
<dbReference type="InterPro" id="IPR044644">
    <property type="entry name" value="DinF-like"/>
</dbReference>
<evidence type="ECO:0000313" key="8">
    <source>
        <dbReference type="EMBL" id="CUH81325.1"/>
    </source>
</evidence>
<feature type="transmembrane region" description="Helical" evidence="7">
    <location>
        <begin position="420"/>
        <end position="440"/>
    </location>
</feature>
<sequence length="446" mass="46942">MTAPAHQASPDVLGSITPARVMKIALPIVLSNATVPLLGIVDTAVVGQLGAAAPLGAVAVGAIILSSLYWMFGFLRMGTVGLASQARGQGDRAEVAALLTRVVLIGASAGLVMVVLQVPLIAAALWLAAPSSEVAALAQDYLAIRIWSAPAMIAIYGLSGWLIAQERSQAFMAVQIWMNGLNMVLDIWFVLGLGWGVSGVAFATFLAEWSGLALGLWFCRAGFRGPAWRNWAQVLKAERLWHMASVNGDILIRSLLLQAMFTSFTFIGARQGDLALAANQVLMQMLLLTAYGMDGFAFAAETLVGQALGAKRRAALRRAALVTSIGGAGVACVMALAFLLFGGGMIDMMSTAADVRDTARVYLPYVVAAPLMGCAAWMLDGIFIGATASRDMRNMMAVSAVVYVLSLGLLLPVFGNHGLWLALLISFVARGVTLGLRYPALEARAA</sequence>
<evidence type="ECO:0000313" key="9">
    <source>
        <dbReference type="Proteomes" id="UP000052022"/>
    </source>
</evidence>
<dbReference type="NCBIfam" id="TIGR00797">
    <property type="entry name" value="matE"/>
    <property type="match status" value="1"/>
</dbReference>
<dbReference type="Pfam" id="PF01554">
    <property type="entry name" value="MatE"/>
    <property type="match status" value="2"/>
</dbReference>
<feature type="transmembrane region" description="Helical" evidence="7">
    <location>
        <begin position="24"/>
        <end position="46"/>
    </location>
</feature>
<keyword evidence="3" id="KW-0813">Transport</keyword>
<dbReference type="RefSeq" id="WP_058291345.1">
    <property type="nucleotide sequence ID" value="NZ_CYSD01000042.1"/>
</dbReference>
<dbReference type="PANTHER" id="PTHR43298">
    <property type="entry name" value="MULTIDRUG RESISTANCE PROTEIN NORM-RELATED"/>
    <property type="match status" value="1"/>
</dbReference>
<evidence type="ECO:0000256" key="7">
    <source>
        <dbReference type="SAM" id="Phobius"/>
    </source>
</evidence>
<feature type="transmembrane region" description="Helical" evidence="7">
    <location>
        <begin position="141"/>
        <end position="164"/>
    </location>
</feature>
<dbReference type="InterPro" id="IPR002528">
    <property type="entry name" value="MATE_fam"/>
</dbReference>
<dbReference type="CDD" id="cd13136">
    <property type="entry name" value="MATE_DinF_like"/>
    <property type="match status" value="1"/>
</dbReference>
<evidence type="ECO:0000256" key="3">
    <source>
        <dbReference type="ARBA" id="ARBA00022448"/>
    </source>
</evidence>
<keyword evidence="6 7" id="KW-0472">Membrane</keyword>
<dbReference type="GO" id="GO:0042910">
    <property type="term" value="F:xenobiotic transmembrane transporter activity"/>
    <property type="evidence" value="ECO:0007669"/>
    <property type="project" value="InterPro"/>
</dbReference>